<evidence type="ECO:0000256" key="1">
    <source>
        <dbReference type="ARBA" id="ARBA00023267"/>
    </source>
</evidence>
<organism evidence="5 6">
    <name type="scientific">Pseudomonas amygdali pv. lachrymans</name>
    <name type="common">Pseudomonas syringae pv. lachrymans</name>
    <dbReference type="NCBI Taxonomy" id="53707"/>
    <lineage>
        <taxon>Bacteria</taxon>
        <taxon>Pseudomonadati</taxon>
        <taxon>Pseudomonadota</taxon>
        <taxon>Gammaproteobacteria</taxon>
        <taxon>Pseudomonadales</taxon>
        <taxon>Pseudomonadaceae</taxon>
        <taxon>Pseudomonas</taxon>
        <taxon>Pseudomonas amygdali</taxon>
    </lineage>
</organism>
<dbReference type="Pfam" id="PF00682">
    <property type="entry name" value="HMGL-like"/>
    <property type="match status" value="1"/>
</dbReference>
<evidence type="ECO:0000256" key="2">
    <source>
        <dbReference type="SAM" id="MobiDB-lite"/>
    </source>
</evidence>
<dbReference type="PANTHER" id="PTHR43778:SF2">
    <property type="entry name" value="PYRUVATE CARBOXYLASE, MITOCHONDRIAL"/>
    <property type="match status" value="1"/>
</dbReference>
<name>A0A0N8RRZ2_PSEAV</name>
<dbReference type="InterPro" id="IPR005776">
    <property type="entry name" value="OadA"/>
</dbReference>
<evidence type="ECO:0000259" key="3">
    <source>
        <dbReference type="PROSITE" id="PS50968"/>
    </source>
</evidence>
<dbReference type="EMBL" id="LJQP01000467">
    <property type="protein sequence ID" value="KPX55343.1"/>
    <property type="molecule type" value="Genomic_DNA"/>
</dbReference>
<feature type="region of interest" description="Disordered" evidence="2">
    <location>
        <begin position="1"/>
        <end position="40"/>
    </location>
</feature>
<feature type="domain" description="Lipoyl-binding" evidence="3">
    <location>
        <begin position="569"/>
        <end position="644"/>
    </location>
</feature>
<protein>
    <submittedName>
        <fullName evidence="5">Oxaloacetate decarboxylase alpha subunit</fullName>
    </submittedName>
</protein>
<gene>
    <name evidence="5" type="ORF">ALO35_04938</name>
</gene>
<keyword evidence="1" id="KW-0092">Biotin</keyword>
<dbReference type="FunFam" id="2.40.50.100:FF:000003">
    <property type="entry name" value="Acetyl-CoA carboxylase biotin carboxyl carrier protein"/>
    <property type="match status" value="1"/>
</dbReference>
<dbReference type="InterPro" id="IPR000891">
    <property type="entry name" value="PYR_CT"/>
</dbReference>
<dbReference type="AlphaFoldDB" id="A0A0N8RRZ2"/>
<dbReference type="PANTHER" id="PTHR43778">
    <property type="entry name" value="PYRUVATE CARBOXYLASE"/>
    <property type="match status" value="1"/>
</dbReference>
<dbReference type="GO" id="GO:0005737">
    <property type="term" value="C:cytoplasm"/>
    <property type="evidence" value="ECO:0007669"/>
    <property type="project" value="TreeGrafter"/>
</dbReference>
<dbReference type="PATRIC" id="fig|53707.9.peg.2280"/>
<evidence type="ECO:0000313" key="5">
    <source>
        <dbReference type="EMBL" id="KPX55343.1"/>
    </source>
</evidence>
<evidence type="ECO:0000259" key="4">
    <source>
        <dbReference type="PROSITE" id="PS50991"/>
    </source>
</evidence>
<dbReference type="SUPFAM" id="SSF89000">
    <property type="entry name" value="post-HMGL domain-like"/>
    <property type="match status" value="1"/>
</dbReference>
<dbReference type="InterPro" id="IPR013785">
    <property type="entry name" value="Aldolase_TIM"/>
</dbReference>
<proteinExistence type="predicted"/>
<dbReference type="InterPro" id="IPR003379">
    <property type="entry name" value="Carboxylase_cons_dom"/>
</dbReference>
<dbReference type="Proteomes" id="UP000050265">
    <property type="component" value="Unassembled WGS sequence"/>
</dbReference>
<dbReference type="InterPro" id="IPR011053">
    <property type="entry name" value="Single_hybrid_motif"/>
</dbReference>
<dbReference type="NCBIfam" id="NF006761">
    <property type="entry name" value="PRK09282.1"/>
    <property type="match status" value="1"/>
</dbReference>
<reference evidence="5 6" key="1">
    <citation type="submission" date="2015-09" db="EMBL/GenBank/DDBJ databases">
        <title>Genome announcement of multiple Pseudomonas syringae strains.</title>
        <authorList>
            <person name="Thakur S."/>
            <person name="Wang P.W."/>
            <person name="Gong Y."/>
            <person name="Weir B.S."/>
            <person name="Guttman D.S."/>
        </authorList>
    </citation>
    <scope>NUCLEOTIDE SEQUENCE [LARGE SCALE GENOMIC DNA]</scope>
    <source>
        <strain evidence="5 6">ICMP3507</strain>
    </source>
</reference>
<feature type="domain" description="Pyruvate carboxyltransferase" evidence="4">
    <location>
        <begin position="48"/>
        <end position="308"/>
    </location>
</feature>
<dbReference type="SUPFAM" id="SSF51569">
    <property type="entry name" value="Aldolase"/>
    <property type="match status" value="1"/>
</dbReference>
<dbReference type="SUPFAM" id="SSF51230">
    <property type="entry name" value="Single hybrid motif"/>
    <property type="match status" value="1"/>
</dbReference>
<accession>A0A0N8RRZ2</accession>
<dbReference type="InterPro" id="IPR000089">
    <property type="entry name" value="Biotin_lipoyl"/>
</dbReference>
<dbReference type="PROSITE" id="PS50991">
    <property type="entry name" value="PYR_CT"/>
    <property type="match status" value="1"/>
</dbReference>
<sequence>MQHQLCREPPRADQLFDQAQTRRAGSGHRRRHCRTRRSVRNSEMSKKIFVTDTILRDAHQSLLATRMRTEDMLPICDKLDKVGYWSLEVWGGATFDACVRFLKEDPWERLRQLRAALPNTRLQMLLRGQNLLGYRHYSDDVVKAFVAKAAVNGIDVFRIFDAMNDVRNLRVAIEAVKAAGKHAQGTIAYTTSPVHTIEAFVAQARQMEAMGCDSVAIKDMAGLLTPYATGELVKALKAEQSLPVFIHSHDTAGLAAMCQLKAIESGADHIDTAISSFAWGTSHPSTESMVAALKGSEFDTGLDLELLQEIGLYFYAVRKKYHQFESEFTAVDTRVQVNQVPGGMISNLANQLKEQGALNRMGEVLAEIPRVRKDLGYPPLVTPTSQIVGTQAFFNVLAGERYKTITNEVKLYLQGGYGKAPGPVDEKLRRQAIGNEELIDVRPADLLRPEMTKLRADIGALAKSEEDVLTFAMFPDIGRKFLEERAAGTLTPEALLPIPEAGSVARAGGEGVPTEFVIDVHGETYRVDITGVGVKAEGKRHFYLSIDGMPEEVVFEPLNEFVGGGASKRKQAHAPGHVSTTMPGNIVDVLVKEGDMVKAGQAVLITEAMKMETEVQASVAGKVVAIHVAKGDRVNPGEVLVEIEG</sequence>
<dbReference type="GO" id="GO:0008948">
    <property type="term" value="F:oxaloacetate decarboxylase activity"/>
    <property type="evidence" value="ECO:0007669"/>
    <property type="project" value="InterPro"/>
</dbReference>
<feature type="compositionally biased region" description="Basic and acidic residues" evidence="2">
    <location>
        <begin position="1"/>
        <end position="11"/>
    </location>
</feature>
<dbReference type="NCBIfam" id="TIGR01108">
    <property type="entry name" value="oadA"/>
    <property type="match status" value="1"/>
</dbReference>
<dbReference type="Gene3D" id="3.20.20.70">
    <property type="entry name" value="Aldolase class I"/>
    <property type="match status" value="1"/>
</dbReference>
<dbReference type="Pfam" id="PF00364">
    <property type="entry name" value="Biotin_lipoyl"/>
    <property type="match status" value="1"/>
</dbReference>
<dbReference type="GO" id="GO:0006814">
    <property type="term" value="P:sodium ion transport"/>
    <property type="evidence" value="ECO:0007669"/>
    <property type="project" value="InterPro"/>
</dbReference>
<dbReference type="Pfam" id="PF02436">
    <property type="entry name" value="PYC_OADA"/>
    <property type="match status" value="1"/>
</dbReference>
<dbReference type="CDD" id="cd07937">
    <property type="entry name" value="DRE_TIM_PC_TC_5S"/>
    <property type="match status" value="1"/>
</dbReference>
<dbReference type="PROSITE" id="PS50968">
    <property type="entry name" value="BIOTINYL_LIPOYL"/>
    <property type="match status" value="1"/>
</dbReference>
<feature type="compositionally biased region" description="Basic residues" evidence="2">
    <location>
        <begin position="25"/>
        <end position="39"/>
    </location>
</feature>
<dbReference type="Gene3D" id="2.40.50.100">
    <property type="match status" value="1"/>
</dbReference>
<dbReference type="CDD" id="cd06850">
    <property type="entry name" value="biotinyl_domain"/>
    <property type="match status" value="1"/>
</dbReference>
<dbReference type="GO" id="GO:0004736">
    <property type="term" value="F:pyruvate carboxylase activity"/>
    <property type="evidence" value="ECO:0007669"/>
    <property type="project" value="TreeGrafter"/>
</dbReference>
<dbReference type="GO" id="GO:0006094">
    <property type="term" value="P:gluconeogenesis"/>
    <property type="evidence" value="ECO:0007669"/>
    <property type="project" value="TreeGrafter"/>
</dbReference>
<comment type="caution">
    <text evidence="5">The sequence shown here is derived from an EMBL/GenBank/DDBJ whole genome shotgun (WGS) entry which is preliminary data.</text>
</comment>
<evidence type="ECO:0000313" key="6">
    <source>
        <dbReference type="Proteomes" id="UP000050265"/>
    </source>
</evidence>
<dbReference type="InterPro" id="IPR055268">
    <property type="entry name" value="PCB-like"/>
</dbReference>